<comment type="caution">
    <text evidence="1">The sequence shown here is derived from an EMBL/GenBank/DDBJ whole genome shotgun (WGS) entry which is preliminary data.</text>
</comment>
<reference evidence="1" key="1">
    <citation type="submission" date="2023-02" db="EMBL/GenBank/DDBJ databases">
        <title>Description of Herbaspirillum huttiense subsp. nephrolepsisexaltata and Herbaspirillum huttiense subsp. lycopersicon.</title>
        <authorList>
            <person name="Poudel M."/>
            <person name="Sharma A."/>
            <person name="Goss E."/>
            <person name="Tapia J.H."/>
            <person name="Harmon C.M."/>
            <person name="Jones J.B."/>
        </authorList>
    </citation>
    <scope>NUCLEOTIDE SEQUENCE</scope>
    <source>
        <strain evidence="1">NC40101</strain>
    </source>
</reference>
<protein>
    <submittedName>
        <fullName evidence="1">Uncharacterized protein</fullName>
    </submittedName>
</protein>
<accession>A0AAE4GB50</accession>
<organism evidence="1">
    <name type="scientific">Herbaspirillum huttiense subsp. nephrolepidis</name>
    <dbReference type="NCBI Taxonomy" id="3075126"/>
    <lineage>
        <taxon>Bacteria</taxon>
        <taxon>Pseudomonadati</taxon>
        <taxon>Pseudomonadota</taxon>
        <taxon>Betaproteobacteria</taxon>
        <taxon>Burkholderiales</taxon>
        <taxon>Oxalobacteraceae</taxon>
        <taxon>Herbaspirillum</taxon>
    </lineage>
</organism>
<gene>
    <name evidence="1" type="ORF">RJN63_12840</name>
</gene>
<dbReference type="RefSeq" id="WP_284078258.1">
    <property type="nucleotide sequence ID" value="NZ_JAVLSM010000007.1"/>
</dbReference>
<sequence length="151" mass="15804">MSKQISAAELAEIVHLLLTGKKPGQGDGEATAVEHGQLDEASQYQRFMTSVAEVVANHCGGEVRKPAEEFEGVWYVGIHGNESLPDTAGGIWAAYDPEGELFGELAEALRSDGITDYCGQVCGGGECGTGPLCVNGIDSSTHMPPVPVKLS</sequence>
<evidence type="ECO:0000313" key="1">
    <source>
        <dbReference type="EMBL" id="MDT0337724.1"/>
    </source>
</evidence>
<dbReference type="EMBL" id="JAVRAA010000005">
    <property type="protein sequence ID" value="MDT0337724.1"/>
    <property type="molecule type" value="Genomic_DNA"/>
</dbReference>
<name>A0AAE4GB50_9BURK</name>
<dbReference type="AlphaFoldDB" id="A0AAE4GB50"/>
<proteinExistence type="predicted"/>